<keyword evidence="1" id="KW-1133">Transmembrane helix</keyword>
<keyword evidence="1" id="KW-0812">Transmembrane</keyword>
<proteinExistence type="predicted"/>
<organism evidence="2 3">
    <name type="scientific">Corynebacterium hansenii</name>
    <dbReference type="NCBI Taxonomy" id="394964"/>
    <lineage>
        <taxon>Bacteria</taxon>
        <taxon>Bacillati</taxon>
        <taxon>Actinomycetota</taxon>
        <taxon>Actinomycetes</taxon>
        <taxon>Mycobacteriales</taxon>
        <taxon>Corynebacteriaceae</taxon>
        <taxon>Corynebacterium</taxon>
    </lineage>
</organism>
<feature type="transmembrane region" description="Helical" evidence="1">
    <location>
        <begin position="65"/>
        <end position="83"/>
    </location>
</feature>
<keyword evidence="1" id="KW-0472">Membrane</keyword>
<evidence type="ECO:0000313" key="3">
    <source>
        <dbReference type="Proteomes" id="UP001595751"/>
    </source>
</evidence>
<dbReference type="Proteomes" id="UP001595751">
    <property type="component" value="Unassembled WGS sequence"/>
</dbReference>
<accession>A0ABV7ZN14</accession>
<sequence length="85" mass="9145">MTPEDTRAWAEFYAAMTRLGLDPDVEAGHWPPAAPDTTPGPSTGLAVDFFIDAISQAPETHRDVVLVHAISTIVAVYTWAALAPR</sequence>
<reference evidence="3" key="1">
    <citation type="journal article" date="2019" name="Int. J. Syst. Evol. Microbiol.">
        <title>The Global Catalogue of Microorganisms (GCM) 10K type strain sequencing project: providing services to taxonomists for standard genome sequencing and annotation.</title>
        <authorList>
            <consortium name="The Broad Institute Genomics Platform"/>
            <consortium name="The Broad Institute Genome Sequencing Center for Infectious Disease"/>
            <person name="Wu L."/>
            <person name="Ma J."/>
        </authorList>
    </citation>
    <scope>NUCLEOTIDE SEQUENCE [LARGE SCALE GENOMIC DNA]</scope>
    <source>
        <strain evidence="3">CCUG 53252</strain>
    </source>
</reference>
<name>A0ABV7ZN14_9CORY</name>
<dbReference type="RefSeq" id="WP_290291782.1">
    <property type="nucleotide sequence ID" value="NZ_CP047211.1"/>
</dbReference>
<dbReference type="EMBL" id="JBHRZN010000001">
    <property type="protein sequence ID" value="MFC3848867.1"/>
    <property type="molecule type" value="Genomic_DNA"/>
</dbReference>
<comment type="caution">
    <text evidence="2">The sequence shown here is derived from an EMBL/GenBank/DDBJ whole genome shotgun (WGS) entry which is preliminary data.</text>
</comment>
<keyword evidence="3" id="KW-1185">Reference proteome</keyword>
<evidence type="ECO:0000256" key="1">
    <source>
        <dbReference type="SAM" id="Phobius"/>
    </source>
</evidence>
<gene>
    <name evidence="2" type="ORF">ACFORJ_01620</name>
</gene>
<evidence type="ECO:0000313" key="2">
    <source>
        <dbReference type="EMBL" id="MFC3848867.1"/>
    </source>
</evidence>
<protein>
    <submittedName>
        <fullName evidence="2">Uncharacterized protein</fullName>
    </submittedName>
</protein>